<dbReference type="VEuPathDB" id="VectorBase:PPAPM1_008155"/>
<keyword evidence="6" id="KW-1185">Reference proteome</keyword>
<dbReference type="AlphaFoldDB" id="A0A1B0DR73"/>
<keyword evidence="2" id="KW-0812">Transmembrane</keyword>
<evidence type="ECO:0000256" key="1">
    <source>
        <dbReference type="ARBA" id="ARBA00004141"/>
    </source>
</evidence>
<dbReference type="GO" id="GO:0016020">
    <property type="term" value="C:membrane"/>
    <property type="evidence" value="ECO:0007669"/>
    <property type="project" value="UniProtKB-SubCell"/>
</dbReference>
<dbReference type="GO" id="GO:0022857">
    <property type="term" value="F:transmembrane transporter activity"/>
    <property type="evidence" value="ECO:0007669"/>
    <property type="project" value="TreeGrafter"/>
</dbReference>
<proteinExistence type="predicted"/>
<keyword evidence="3" id="KW-1133">Transmembrane helix</keyword>
<name>A0A1B0DR73_PHLPP</name>
<evidence type="ECO:0000256" key="2">
    <source>
        <dbReference type="ARBA" id="ARBA00022692"/>
    </source>
</evidence>
<dbReference type="PANTHER" id="PTHR11662:SF455">
    <property type="entry name" value="GH23975P"/>
    <property type="match status" value="1"/>
</dbReference>
<evidence type="ECO:0000256" key="3">
    <source>
        <dbReference type="ARBA" id="ARBA00022989"/>
    </source>
</evidence>
<comment type="subcellular location">
    <subcellularLocation>
        <location evidence="1">Membrane</location>
        <topology evidence="1">Multi-pass membrane protein</topology>
    </subcellularLocation>
</comment>
<dbReference type="GO" id="GO:0006820">
    <property type="term" value="P:monoatomic anion transport"/>
    <property type="evidence" value="ECO:0007669"/>
    <property type="project" value="TreeGrafter"/>
</dbReference>
<reference evidence="5" key="1">
    <citation type="submission" date="2022-08" db="UniProtKB">
        <authorList>
            <consortium name="EnsemblMetazoa"/>
        </authorList>
    </citation>
    <scope>IDENTIFICATION</scope>
    <source>
        <strain evidence="5">Israel</strain>
    </source>
</reference>
<evidence type="ECO:0000313" key="6">
    <source>
        <dbReference type="Proteomes" id="UP000092462"/>
    </source>
</evidence>
<dbReference type="SUPFAM" id="SSF103473">
    <property type="entry name" value="MFS general substrate transporter"/>
    <property type="match status" value="1"/>
</dbReference>
<keyword evidence="4" id="KW-0472">Membrane</keyword>
<dbReference type="PANTHER" id="PTHR11662">
    <property type="entry name" value="SOLUTE CARRIER FAMILY 17"/>
    <property type="match status" value="1"/>
</dbReference>
<protein>
    <recommendedName>
        <fullName evidence="7">Major facilitator superfamily (MFS) profile domain-containing protein</fullName>
    </recommendedName>
</protein>
<dbReference type="EnsemblMetazoa" id="PPAI011056-RA">
    <property type="protein sequence ID" value="PPAI011056-PA"/>
    <property type="gene ID" value="PPAI011056"/>
</dbReference>
<dbReference type="EMBL" id="AJVK01019744">
    <property type="status" value="NOT_ANNOTATED_CDS"/>
    <property type="molecule type" value="Genomic_DNA"/>
</dbReference>
<dbReference type="Proteomes" id="UP000092462">
    <property type="component" value="Unassembled WGS sequence"/>
</dbReference>
<dbReference type="InterPro" id="IPR050382">
    <property type="entry name" value="MFS_Na/Anion_cotransporter"/>
</dbReference>
<evidence type="ECO:0000256" key="4">
    <source>
        <dbReference type="ARBA" id="ARBA00023136"/>
    </source>
</evidence>
<dbReference type="Gene3D" id="1.20.1250.20">
    <property type="entry name" value="MFS general substrate transporter like domains"/>
    <property type="match status" value="1"/>
</dbReference>
<evidence type="ECO:0000313" key="5">
    <source>
        <dbReference type="EnsemblMetazoa" id="PPAI011056-PA"/>
    </source>
</evidence>
<evidence type="ECO:0008006" key="7">
    <source>
        <dbReference type="Google" id="ProtNLM"/>
    </source>
</evidence>
<accession>A0A1B0DR73</accession>
<sequence length="130" mass="14977">MEFTWKLYKSRRYIVTAMSLLGFFNAYTTNVSFNVAIVAMTQKVNVVLENGTTIETQEFDWNSKEQGLLLSSIYYGYICTQVLGGILAERFSGHITDFKLSRWILVTVLENSISLLKIYLKEQLKPKICE</sequence>
<dbReference type="InterPro" id="IPR036259">
    <property type="entry name" value="MFS_trans_sf"/>
</dbReference>
<dbReference type="VEuPathDB" id="VectorBase:PPAI011056"/>
<dbReference type="EMBL" id="AJVK01019745">
    <property type="status" value="NOT_ANNOTATED_CDS"/>
    <property type="molecule type" value="Genomic_DNA"/>
</dbReference>
<organism evidence="5 6">
    <name type="scientific">Phlebotomus papatasi</name>
    <name type="common">Sandfly</name>
    <dbReference type="NCBI Taxonomy" id="29031"/>
    <lineage>
        <taxon>Eukaryota</taxon>
        <taxon>Metazoa</taxon>
        <taxon>Ecdysozoa</taxon>
        <taxon>Arthropoda</taxon>
        <taxon>Hexapoda</taxon>
        <taxon>Insecta</taxon>
        <taxon>Pterygota</taxon>
        <taxon>Neoptera</taxon>
        <taxon>Endopterygota</taxon>
        <taxon>Diptera</taxon>
        <taxon>Nematocera</taxon>
        <taxon>Psychodoidea</taxon>
        <taxon>Psychodidae</taxon>
        <taxon>Phlebotomus</taxon>
        <taxon>Phlebotomus</taxon>
    </lineage>
</organism>